<dbReference type="InterPro" id="IPR003439">
    <property type="entry name" value="ABC_transporter-like_ATP-bd"/>
</dbReference>
<proteinExistence type="predicted"/>
<dbReference type="eggNOG" id="KOG0059">
    <property type="taxonomic scope" value="Eukaryota"/>
</dbReference>
<dbReference type="SUPFAM" id="SSF52540">
    <property type="entry name" value="P-loop containing nucleoside triphosphate hydrolases"/>
    <property type="match status" value="1"/>
</dbReference>
<evidence type="ECO:0000259" key="9">
    <source>
        <dbReference type="PROSITE" id="PS51012"/>
    </source>
</evidence>
<protein>
    <submittedName>
        <fullName evidence="10">Uncharacterized protein</fullName>
    </submittedName>
</protein>
<feature type="domain" description="ABC transmembrane type-2" evidence="9">
    <location>
        <begin position="458"/>
        <end position="687"/>
    </location>
</feature>
<dbReference type="PANTHER" id="PTHR43038:SF3">
    <property type="entry name" value="ABC TRANSPORTER G FAMILY MEMBER 20 ISOFORM X1"/>
    <property type="match status" value="1"/>
</dbReference>
<keyword evidence="6 7" id="KW-0472">Membrane</keyword>
<feature type="transmembrane region" description="Helical" evidence="7">
    <location>
        <begin position="537"/>
        <end position="559"/>
    </location>
</feature>
<feature type="transmembrane region" description="Helical" evidence="7">
    <location>
        <begin position="571"/>
        <end position="592"/>
    </location>
</feature>
<dbReference type="PhylomeDB" id="T1J7I4"/>
<keyword evidence="11" id="KW-1185">Reference proteome</keyword>
<dbReference type="InterPro" id="IPR003593">
    <property type="entry name" value="AAA+_ATPase"/>
</dbReference>
<sequence>MNIESRKSAVSLQQVHKSYGIGRLKTQVLKGVSLNVAEGTIFGLLGPSGCGKTTVLKCVVSRLKPDQGSVKVFQETPGSAASKIPGSGVGFMPQELALYRNLTIDETMHFFGRLHFMKKKDIESRIEFLLEFLNLPRTKKLVKNYSGGEQRRVSFAIALLHQPPLLILDEPTVGVDPILRKNIWTYLVKISLDENVTVIITTHYIEEARRANKIALMRDGSILAQDEPDSLINQYNATTLEDVFLQLSEKSSSTSNNAEVQTINNATYTATPITNGTPVISQDQQLQSDNRPHILSNFKEYFKPPSFKRITALTILNYIKMWRNFMLIVFQFLSPAVQLLLFFWSIGTEPKHINVAVFNQDKILGPRYLHYINNETINQVSVDSIDIGEELVRDGKAWAVINILPNFTMALMTRLTSQKTLSNDTLDAGTVHVRHDNTDQLITFSMQDAFFTAFNNFANDAIHEFDDTIQLPTIPVQFGEPIYGAVKGSFTEYLTPGIIVGTAFFLALSLTALSFVTDKKEGLLERIYVSGASSFEVLGGHIFTQSGVIFIQVGVMVLVSTQVFNVENRGSILLVMLLAFLQGFCGMTYGFFISTVSSDGAAAMMLAMGSYMPFMFTSGCLWPIEGMPPFLQTMTKFQPLTLPNLAMIWIFSHGKNILFAAVWKGFVVTLTWSLIFVVLSVSVMKYKK</sequence>
<evidence type="ECO:0000256" key="6">
    <source>
        <dbReference type="ARBA" id="ARBA00023136"/>
    </source>
</evidence>
<feature type="domain" description="ABC transporter" evidence="8">
    <location>
        <begin position="10"/>
        <end position="244"/>
    </location>
</feature>
<evidence type="ECO:0000256" key="5">
    <source>
        <dbReference type="ARBA" id="ARBA00022989"/>
    </source>
</evidence>
<dbReference type="Proteomes" id="UP000014500">
    <property type="component" value="Unassembled WGS sequence"/>
</dbReference>
<dbReference type="InterPro" id="IPR027417">
    <property type="entry name" value="P-loop_NTPase"/>
</dbReference>
<dbReference type="GO" id="GO:0016887">
    <property type="term" value="F:ATP hydrolysis activity"/>
    <property type="evidence" value="ECO:0007669"/>
    <property type="project" value="InterPro"/>
</dbReference>
<dbReference type="AlphaFoldDB" id="T1J7I4"/>
<dbReference type="PROSITE" id="PS00211">
    <property type="entry name" value="ABC_TRANSPORTER_1"/>
    <property type="match status" value="1"/>
</dbReference>
<comment type="subcellular location">
    <subcellularLocation>
        <location evidence="1">Membrane</location>
        <topology evidence="1">Multi-pass membrane protein</topology>
    </subcellularLocation>
</comment>
<dbReference type="EMBL" id="JH431932">
    <property type="status" value="NOT_ANNOTATED_CDS"/>
    <property type="molecule type" value="Genomic_DNA"/>
</dbReference>
<evidence type="ECO:0000256" key="1">
    <source>
        <dbReference type="ARBA" id="ARBA00004141"/>
    </source>
</evidence>
<dbReference type="GO" id="GO:0016020">
    <property type="term" value="C:membrane"/>
    <property type="evidence" value="ECO:0007669"/>
    <property type="project" value="UniProtKB-SubCell"/>
</dbReference>
<dbReference type="GO" id="GO:0140359">
    <property type="term" value="F:ABC-type transporter activity"/>
    <property type="evidence" value="ECO:0007669"/>
    <property type="project" value="InterPro"/>
</dbReference>
<dbReference type="PROSITE" id="PS51012">
    <property type="entry name" value="ABC_TM2"/>
    <property type="match status" value="1"/>
</dbReference>
<dbReference type="PROSITE" id="PS50893">
    <property type="entry name" value="ABC_TRANSPORTER_2"/>
    <property type="match status" value="1"/>
</dbReference>
<dbReference type="PANTHER" id="PTHR43038">
    <property type="entry name" value="ATP-BINDING CASSETTE, SUB-FAMILY H, MEMBER 1"/>
    <property type="match status" value="1"/>
</dbReference>
<organism evidence="10 11">
    <name type="scientific">Strigamia maritima</name>
    <name type="common">European centipede</name>
    <name type="synonym">Geophilus maritimus</name>
    <dbReference type="NCBI Taxonomy" id="126957"/>
    <lineage>
        <taxon>Eukaryota</taxon>
        <taxon>Metazoa</taxon>
        <taxon>Ecdysozoa</taxon>
        <taxon>Arthropoda</taxon>
        <taxon>Myriapoda</taxon>
        <taxon>Chilopoda</taxon>
        <taxon>Pleurostigmophora</taxon>
        <taxon>Geophilomorpha</taxon>
        <taxon>Linotaeniidae</taxon>
        <taxon>Strigamia</taxon>
    </lineage>
</organism>
<feature type="transmembrane region" description="Helical" evidence="7">
    <location>
        <begin position="493"/>
        <end position="516"/>
    </location>
</feature>
<reference evidence="11" key="1">
    <citation type="submission" date="2011-05" db="EMBL/GenBank/DDBJ databases">
        <authorList>
            <person name="Richards S.R."/>
            <person name="Qu J."/>
            <person name="Jiang H."/>
            <person name="Jhangiani S.N."/>
            <person name="Agravi P."/>
            <person name="Goodspeed R."/>
            <person name="Gross S."/>
            <person name="Mandapat C."/>
            <person name="Jackson L."/>
            <person name="Mathew T."/>
            <person name="Pu L."/>
            <person name="Thornton R."/>
            <person name="Saada N."/>
            <person name="Wilczek-Boney K.B."/>
            <person name="Lee S."/>
            <person name="Kovar C."/>
            <person name="Wu Y."/>
            <person name="Scherer S.E."/>
            <person name="Worley K.C."/>
            <person name="Muzny D.M."/>
            <person name="Gibbs R."/>
        </authorList>
    </citation>
    <scope>NUCLEOTIDE SEQUENCE</scope>
    <source>
        <strain evidence="11">Brora</strain>
    </source>
</reference>
<dbReference type="SMART" id="SM00382">
    <property type="entry name" value="AAA"/>
    <property type="match status" value="1"/>
</dbReference>
<evidence type="ECO:0000259" key="8">
    <source>
        <dbReference type="PROSITE" id="PS50893"/>
    </source>
</evidence>
<feature type="transmembrane region" description="Helical" evidence="7">
    <location>
        <begin position="325"/>
        <end position="346"/>
    </location>
</feature>
<feature type="transmembrane region" description="Helical" evidence="7">
    <location>
        <begin position="604"/>
        <end position="624"/>
    </location>
</feature>
<accession>T1J7I4</accession>
<keyword evidence="4" id="KW-0067">ATP-binding</keyword>
<dbReference type="OMA" id="TEFIIAQ"/>
<evidence type="ECO:0000256" key="4">
    <source>
        <dbReference type="ARBA" id="ARBA00022840"/>
    </source>
</evidence>
<dbReference type="GO" id="GO:0005524">
    <property type="term" value="F:ATP binding"/>
    <property type="evidence" value="ECO:0007669"/>
    <property type="project" value="UniProtKB-KW"/>
</dbReference>
<keyword evidence="2 7" id="KW-0812">Transmembrane</keyword>
<evidence type="ECO:0000313" key="10">
    <source>
        <dbReference type="EnsemblMetazoa" id="SMAR009635-PA"/>
    </source>
</evidence>
<dbReference type="InterPro" id="IPR017871">
    <property type="entry name" value="ABC_transporter-like_CS"/>
</dbReference>
<evidence type="ECO:0000256" key="2">
    <source>
        <dbReference type="ARBA" id="ARBA00022692"/>
    </source>
</evidence>
<dbReference type="InterPro" id="IPR013525">
    <property type="entry name" value="ABC2_TM"/>
</dbReference>
<name>T1J7I4_STRMM</name>
<evidence type="ECO:0000313" key="11">
    <source>
        <dbReference type="Proteomes" id="UP000014500"/>
    </source>
</evidence>
<dbReference type="Pfam" id="PF00005">
    <property type="entry name" value="ABC_tran"/>
    <property type="match status" value="1"/>
</dbReference>
<dbReference type="HOGENOM" id="CLU_014367_1_0_1"/>
<dbReference type="EnsemblMetazoa" id="SMAR009635-RA">
    <property type="protein sequence ID" value="SMAR009635-PA"/>
    <property type="gene ID" value="SMAR009635"/>
</dbReference>
<evidence type="ECO:0000256" key="3">
    <source>
        <dbReference type="ARBA" id="ARBA00022741"/>
    </source>
</evidence>
<dbReference type="Gene3D" id="3.40.50.300">
    <property type="entry name" value="P-loop containing nucleotide triphosphate hydrolases"/>
    <property type="match status" value="1"/>
</dbReference>
<reference evidence="10" key="2">
    <citation type="submission" date="2015-02" db="UniProtKB">
        <authorList>
            <consortium name="EnsemblMetazoa"/>
        </authorList>
    </citation>
    <scope>IDENTIFICATION</scope>
</reference>
<keyword evidence="3" id="KW-0547">Nucleotide-binding</keyword>
<dbReference type="CDD" id="cd03230">
    <property type="entry name" value="ABC_DR_subfamily_A"/>
    <property type="match status" value="1"/>
</dbReference>
<keyword evidence="5 7" id="KW-1133">Transmembrane helix</keyword>
<dbReference type="Pfam" id="PF12698">
    <property type="entry name" value="ABC2_membrane_3"/>
    <property type="match status" value="1"/>
</dbReference>
<dbReference type="STRING" id="126957.T1J7I4"/>
<feature type="transmembrane region" description="Helical" evidence="7">
    <location>
        <begin position="657"/>
        <end position="683"/>
    </location>
</feature>
<evidence type="ECO:0000256" key="7">
    <source>
        <dbReference type="SAM" id="Phobius"/>
    </source>
</evidence>
<dbReference type="InterPro" id="IPR047817">
    <property type="entry name" value="ABC2_TM_bact-type"/>
</dbReference>